<evidence type="ECO:0000313" key="3">
    <source>
        <dbReference type="EMBL" id="KAH0818526.1"/>
    </source>
</evidence>
<gene>
    <name evidence="3" type="ORF">GEV33_004265</name>
</gene>
<reference evidence="3" key="1">
    <citation type="journal article" date="2020" name="J Insects Food Feed">
        <title>The yellow mealworm (Tenebrio molitor) genome: a resource for the emerging insects as food and feed industry.</title>
        <authorList>
            <person name="Eriksson T."/>
            <person name="Andere A."/>
            <person name="Kelstrup H."/>
            <person name="Emery V."/>
            <person name="Picard C."/>
        </authorList>
    </citation>
    <scope>NUCLEOTIDE SEQUENCE</scope>
    <source>
        <strain evidence="3">Stoneville</strain>
        <tissue evidence="3">Whole head</tissue>
    </source>
</reference>
<dbReference type="Gene3D" id="3.10.10.10">
    <property type="entry name" value="HIV Type 1 Reverse Transcriptase, subunit A, domain 1"/>
    <property type="match status" value="1"/>
</dbReference>
<dbReference type="Pfam" id="PF00078">
    <property type="entry name" value="RVT_1"/>
    <property type="match status" value="1"/>
</dbReference>
<evidence type="ECO:0008006" key="5">
    <source>
        <dbReference type="Google" id="ProtNLM"/>
    </source>
</evidence>
<dbReference type="Proteomes" id="UP000719412">
    <property type="component" value="Unassembled WGS sequence"/>
</dbReference>
<dbReference type="GO" id="GO:0071897">
    <property type="term" value="P:DNA biosynthetic process"/>
    <property type="evidence" value="ECO:0007669"/>
    <property type="project" value="UniProtKB-ARBA"/>
</dbReference>
<evidence type="ECO:0000313" key="4">
    <source>
        <dbReference type="Proteomes" id="UP000719412"/>
    </source>
</evidence>
<keyword evidence="4" id="KW-1185">Reference proteome</keyword>
<feature type="domain" description="Reverse transcriptase" evidence="1">
    <location>
        <begin position="542"/>
        <end position="598"/>
    </location>
</feature>
<comment type="caution">
    <text evidence="3">The sequence shown here is derived from an EMBL/GenBank/DDBJ whole genome shotgun (WGS) entry which is preliminary data.</text>
</comment>
<protein>
    <recommendedName>
        <fullName evidence="5">Reverse transcriptase domain-containing protein</fullName>
    </recommendedName>
</protein>
<proteinExistence type="predicted"/>
<dbReference type="AlphaFoldDB" id="A0A8J6LMV8"/>
<accession>A0A8J6LMV8</accession>
<name>A0A8J6LMV8_TENMO</name>
<dbReference type="Gene3D" id="3.30.70.270">
    <property type="match status" value="1"/>
</dbReference>
<evidence type="ECO:0000259" key="2">
    <source>
        <dbReference type="Pfam" id="PF03732"/>
    </source>
</evidence>
<organism evidence="3 4">
    <name type="scientific">Tenebrio molitor</name>
    <name type="common">Yellow mealworm beetle</name>
    <dbReference type="NCBI Taxonomy" id="7067"/>
    <lineage>
        <taxon>Eukaryota</taxon>
        <taxon>Metazoa</taxon>
        <taxon>Ecdysozoa</taxon>
        <taxon>Arthropoda</taxon>
        <taxon>Hexapoda</taxon>
        <taxon>Insecta</taxon>
        <taxon>Pterygota</taxon>
        <taxon>Neoptera</taxon>
        <taxon>Endopterygota</taxon>
        <taxon>Coleoptera</taxon>
        <taxon>Polyphaga</taxon>
        <taxon>Cucujiformia</taxon>
        <taxon>Tenebrionidae</taxon>
        <taxon>Tenebrio</taxon>
    </lineage>
</organism>
<dbReference type="InterPro" id="IPR000477">
    <property type="entry name" value="RT_dom"/>
</dbReference>
<dbReference type="PANTHER" id="PTHR24559">
    <property type="entry name" value="TRANSPOSON TY3-I GAG-POL POLYPROTEIN"/>
    <property type="match status" value="1"/>
</dbReference>
<dbReference type="Pfam" id="PF03732">
    <property type="entry name" value="Retrotrans_gag"/>
    <property type="match status" value="1"/>
</dbReference>
<dbReference type="InterPro" id="IPR053134">
    <property type="entry name" value="RNA-dir_DNA_polymerase"/>
</dbReference>
<dbReference type="InterPro" id="IPR043128">
    <property type="entry name" value="Rev_trsase/Diguanyl_cyclase"/>
</dbReference>
<sequence length="652" mass="73696">MEVEITPECLSREELVHELTVRGTVVSDADPVEKLAFNLKVFLSMERDGILFDTGVVLDETILRTAATKLAHLKGRLGRLTVEPGAQMEVKGRLCADLDRVIAGFKSRAKFFNEAANVSTRSEPSLIPAIASTPLVEPICGPGPSRSNHNWTQVIGNWGIAFQGDRKDELSVFDFLVEVSEKCASHDLPQDDLLRHAKMLFRGEALVWYRIIESRVSSWADLCEFLKEEFLPIGYSETARENLLKYRQTEGQSVGMFLARFKELEGYLPTLLPFTEKMAAIGCGKRRQPRRRTRPPLLLRTPFVIVANRRDMRSGIAHPDGTITAPIANKKRETDEEDITSAAGFGGQPGMHPTEVECCTLAAASETACIGAVNVPVTLEGRVGVFEVLVVPEVRHEMILGIDFWTGMGIVPNLRQLTWEFADPPIDAGNRPQVGNIITKDDLSADQRSRLEKCVERYFDGTKDSPLGCTDLVSHRITLLEDAKQLRARNYRVSPFIQRLIDKEVDEMLRQDVIERAESEWNSPYLMVPKKDVDRLFTPDLEPYVFAYLDDIVISTPDFESHLRILEQVFERLSKAGLTLRESKCEFCQPELRDLGYVVNRQGLNHSEFTFFQLSPPISTFRLYSRAESPVHLDPKSVKSLFWENFPIRKNK</sequence>
<feature type="domain" description="Retrotransposon gag" evidence="2">
    <location>
        <begin position="197"/>
        <end position="275"/>
    </location>
</feature>
<dbReference type="InterPro" id="IPR043502">
    <property type="entry name" value="DNA/RNA_pol_sf"/>
</dbReference>
<dbReference type="EMBL" id="JABDTM020017446">
    <property type="protein sequence ID" value="KAH0818526.1"/>
    <property type="molecule type" value="Genomic_DNA"/>
</dbReference>
<dbReference type="PANTHER" id="PTHR24559:SF444">
    <property type="entry name" value="REVERSE TRANSCRIPTASE DOMAIN-CONTAINING PROTEIN"/>
    <property type="match status" value="1"/>
</dbReference>
<reference evidence="3" key="2">
    <citation type="submission" date="2021-08" db="EMBL/GenBank/DDBJ databases">
        <authorList>
            <person name="Eriksson T."/>
        </authorList>
    </citation>
    <scope>NUCLEOTIDE SEQUENCE</scope>
    <source>
        <strain evidence="3">Stoneville</strain>
        <tissue evidence="3">Whole head</tissue>
    </source>
</reference>
<dbReference type="SUPFAM" id="SSF56672">
    <property type="entry name" value="DNA/RNA polymerases"/>
    <property type="match status" value="1"/>
</dbReference>
<dbReference type="InterPro" id="IPR005162">
    <property type="entry name" value="Retrotrans_gag_dom"/>
</dbReference>
<evidence type="ECO:0000259" key="1">
    <source>
        <dbReference type="Pfam" id="PF00078"/>
    </source>
</evidence>